<dbReference type="PROSITE" id="PS50035">
    <property type="entry name" value="PLD"/>
    <property type="match status" value="2"/>
</dbReference>
<dbReference type="PANTHER" id="PTHR21248:SF12">
    <property type="entry name" value="CARDIOLIPIN SYNTHASE C"/>
    <property type="match status" value="1"/>
</dbReference>
<keyword evidence="7" id="KW-0808">Transferase</keyword>
<dbReference type="SUPFAM" id="SSF56024">
    <property type="entry name" value="Phospholipase D/nuclease"/>
    <property type="match status" value="2"/>
</dbReference>
<evidence type="ECO:0000259" key="6">
    <source>
        <dbReference type="PROSITE" id="PS50035"/>
    </source>
</evidence>
<comment type="caution">
    <text evidence="7">The sequence shown here is derived from an EMBL/GenBank/DDBJ whole genome shotgun (WGS) entry which is preliminary data.</text>
</comment>
<name>A0A7W6EUW1_9SPHN</name>
<keyword evidence="8" id="KW-1185">Reference proteome</keyword>
<evidence type="ECO:0000256" key="2">
    <source>
        <dbReference type="ARBA" id="ARBA00004613"/>
    </source>
</evidence>
<dbReference type="Proteomes" id="UP000562395">
    <property type="component" value="Unassembled WGS sequence"/>
</dbReference>
<dbReference type="AlphaFoldDB" id="A0A7W6EUW1"/>
<dbReference type="GO" id="GO:0032049">
    <property type="term" value="P:cardiolipin biosynthetic process"/>
    <property type="evidence" value="ECO:0007669"/>
    <property type="project" value="UniProtKB-ARBA"/>
</dbReference>
<feature type="domain" description="PLD phosphodiesterase" evidence="6">
    <location>
        <begin position="120"/>
        <end position="146"/>
    </location>
</feature>
<evidence type="ECO:0000313" key="7">
    <source>
        <dbReference type="EMBL" id="MBB3859668.1"/>
    </source>
</evidence>
<dbReference type="InterPro" id="IPR001736">
    <property type="entry name" value="PLipase_D/transphosphatidylase"/>
</dbReference>
<evidence type="ECO:0000256" key="1">
    <source>
        <dbReference type="ARBA" id="ARBA00003145"/>
    </source>
</evidence>
<accession>A0A7W6EUW1</accession>
<organism evidence="7 8">
    <name type="scientific">Novosphingobium hassiacum</name>
    <dbReference type="NCBI Taxonomy" id="173676"/>
    <lineage>
        <taxon>Bacteria</taxon>
        <taxon>Pseudomonadati</taxon>
        <taxon>Pseudomonadota</taxon>
        <taxon>Alphaproteobacteria</taxon>
        <taxon>Sphingomonadales</taxon>
        <taxon>Sphingomonadaceae</taxon>
        <taxon>Novosphingobium</taxon>
    </lineage>
</organism>
<dbReference type="InterPro" id="IPR025202">
    <property type="entry name" value="PLD-like_dom"/>
</dbReference>
<dbReference type="GO" id="GO:0005576">
    <property type="term" value="C:extracellular region"/>
    <property type="evidence" value="ECO:0007669"/>
    <property type="project" value="UniProtKB-SubCell"/>
</dbReference>
<evidence type="ECO:0000313" key="8">
    <source>
        <dbReference type="Proteomes" id="UP000562395"/>
    </source>
</evidence>
<sequence>MTGSTGRYQLLVGSAAFWAQASADLAAASSRVAVQAMTFEADAAGRSVADAILGSHAASRRVLVDDYSRNVINDTMLPLPFRPAEVVAEARATLAMFDAMNGAGVPVRVTNPVLGHLLRYPLRNHKKLLVMDDVAHIGGINFSDHNFAWADLMLRIEDQEIADFLVRDFDNDWAGTPRGVSGTFGDIELVCFDGDSNDRLMQPLIDLVASARRSVEMVSAYPTMPFVGAMAQAARNGAQVTIYSPAPNNKPVIRDYLAGVAGPAGIHLRLLPEMTHAKALLIDGDTLVLGSSNFNFASHRTSSDIVAVVRNAALIADFEARLLGPARASSFPIGEARIPAWRQWRARAMLELADKALANLRHGPVRAMDWKELCAPRQR</sequence>
<gene>
    <name evidence="7" type="ORF">GGQ88_000908</name>
</gene>
<comment type="subcellular location">
    <subcellularLocation>
        <location evidence="2">Secreted</location>
    </subcellularLocation>
</comment>
<keyword evidence="4" id="KW-0964">Secreted</keyword>
<comment type="function">
    <text evidence="1">Could be a virulence factor.</text>
</comment>
<dbReference type="RefSeq" id="WP_183611875.1">
    <property type="nucleotide sequence ID" value="NZ_JACICY010000001.1"/>
</dbReference>
<protein>
    <recommendedName>
        <fullName evidence="3">Phospholipase D</fullName>
    </recommendedName>
    <alternativeName>
        <fullName evidence="5">Choline phosphatase</fullName>
    </alternativeName>
</protein>
<evidence type="ECO:0000256" key="5">
    <source>
        <dbReference type="ARBA" id="ARBA00029594"/>
    </source>
</evidence>
<dbReference type="Gene3D" id="3.30.870.10">
    <property type="entry name" value="Endonuclease Chain A"/>
    <property type="match status" value="2"/>
</dbReference>
<dbReference type="Pfam" id="PF13091">
    <property type="entry name" value="PLDc_2"/>
    <property type="match status" value="2"/>
</dbReference>
<proteinExistence type="predicted"/>
<feature type="domain" description="PLD phosphodiesterase" evidence="6">
    <location>
        <begin position="271"/>
        <end position="298"/>
    </location>
</feature>
<dbReference type="SMART" id="SM00155">
    <property type="entry name" value="PLDc"/>
    <property type="match status" value="2"/>
</dbReference>
<evidence type="ECO:0000256" key="4">
    <source>
        <dbReference type="ARBA" id="ARBA00022525"/>
    </source>
</evidence>
<evidence type="ECO:0000256" key="3">
    <source>
        <dbReference type="ARBA" id="ARBA00018392"/>
    </source>
</evidence>
<reference evidence="7 8" key="1">
    <citation type="submission" date="2020-08" db="EMBL/GenBank/DDBJ databases">
        <title>Genomic Encyclopedia of Type Strains, Phase IV (KMG-IV): sequencing the most valuable type-strain genomes for metagenomic binning, comparative biology and taxonomic classification.</title>
        <authorList>
            <person name="Goeker M."/>
        </authorList>
    </citation>
    <scope>NUCLEOTIDE SEQUENCE [LARGE SCALE GENOMIC DNA]</scope>
    <source>
        <strain evidence="7 8">DSM 14552</strain>
    </source>
</reference>
<dbReference type="GO" id="GO:0030572">
    <property type="term" value="F:phosphatidyltransferase activity"/>
    <property type="evidence" value="ECO:0007669"/>
    <property type="project" value="UniProtKB-ARBA"/>
</dbReference>
<dbReference type="PANTHER" id="PTHR21248">
    <property type="entry name" value="CARDIOLIPIN SYNTHASE"/>
    <property type="match status" value="1"/>
</dbReference>
<dbReference type="EMBL" id="JACICY010000001">
    <property type="protein sequence ID" value="MBB3859668.1"/>
    <property type="molecule type" value="Genomic_DNA"/>
</dbReference>